<feature type="compositionally biased region" description="Acidic residues" evidence="1">
    <location>
        <begin position="43"/>
        <end position="56"/>
    </location>
</feature>
<proteinExistence type="predicted"/>
<sequence length="165" mass="17692">MSDTPAPEPSVVEETDGPISTTDYPIEHPEEASNETPAKDEETPTEEAPKDDEETHSDEVSELRAQLAALTEKLEAKEAAERAAAELSEKEGLLSKANIPARFAAFITGDKDSWQEQVDALATLREQADATPAPSVPRDPAVDADLETEDDGLSEALGFFGLADQ</sequence>
<reference evidence="2" key="1">
    <citation type="journal article" date="2021" name="Proc. Natl. Acad. Sci. U.S.A.">
        <title>A Catalog of Tens of Thousands of Viruses from Human Metagenomes Reveals Hidden Associations with Chronic Diseases.</title>
        <authorList>
            <person name="Tisza M.J."/>
            <person name="Buck C.B."/>
        </authorList>
    </citation>
    <scope>NUCLEOTIDE SEQUENCE</scope>
    <source>
        <strain evidence="2">Ct0106</strain>
    </source>
</reference>
<feature type="compositionally biased region" description="Basic and acidic residues" evidence="1">
    <location>
        <begin position="25"/>
        <end position="42"/>
    </location>
</feature>
<name>A0A8S5P4R8_9CAUD</name>
<accession>A0A8S5P4R8</accession>
<evidence type="ECO:0008006" key="3">
    <source>
        <dbReference type="Google" id="ProtNLM"/>
    </source>
</evidence>
<protein>
    <recommendedName>
        <fullName evidence="3">Scaffolding protein</fullName>
    </recommendedName>
</protein>
<organism evidence="2">
    <name type="scientific">Siphoviridae sp. ct0106</name>
    <dbReference type="NCBI Taxonomy" id="2825290"/>
    <lineage>
        <taxon>Viruses</taxon>
        <taxon>Duplodnaviria</taxon>
        <taxon>Heunggongvirae</taxon>
        <taxon>Uroviricota</taxon>
        <taxon>Caudoviricetes</taxon>
    </lineage>
</organism>
<evidence type="ECO:0000256" key="1">
    <source>
        <dbReference type="SAM" id="MobiDB-lite"/>
    </source>
</evidence>
<feature type="region of interest" description="Disordered" evidence="1">
    <location>
        <begin position="1"/>
        <end position="61"/>
    </location>
</feature>
<evidence type="ECO:0000313" key="2">
    <source>
        <dbReference type="EMBL" id="DAE02127.1"/>
    </source>
</evidence>
<dbReference type="EMBL" id="BK015341">
    <property type="protein sequence ID" value="DAE02127.1"/>
    <property type="molecule type" value="Genomic_DNA"/>
</dbReference>